<sequence length="557" mass="59371">MTSRSIHKHLRRSQSTNGEPVADAERERQGATGARKRQEPSQEQSRRQSKISQTESEKQQAAANEKLGGDRSNKSPQDDGKDKDHAGAREGEHKKKAEDGAKHKEQAQTSSTSQQQHETPKQQQTATTSAPEKSSEKPPPQQPHQETSTFSSSASQATQGAATKDATQAGSSVPPAPLPQPTPEPVATKAAAPDPSEAAAAAVLPPAAHTPSSASKTIGPAVGVSVAGLLLLGILLYIVAQRRSKKKQERSRISRATLTSIAAAPRHREMDEVRLTSMFSPSFGKHGRQLSASSSLQSHSIASSYHHPSHQVILPPSRDPFSDANAPAARGPYPPSSASNNASMKRWTSTRRPRMAPPVSQGSRSGHQASDSESTLRSLSRRISLEPHTTLAATSDVFPFARSGDPTLAKAREEAHLNDPPHSGLAPPPPGGHGVGDDGEAGSMGAASPSTEMYQHMSYYWKRQSEHDADESRRAAARAMAADAAMPLPLPLPRNPGHAEGSGMTAQQQEMLARLARTPSVLTTGTLSMYSHTSSTADDADLSPIYEHSPDIRAQRY</sequence>
<feature type="compositionally biased region" description="Low complexity" evidence="1">
    <location>
        <begin position="147"/>
        <end position="163"/>
    </location>
</feature>
<feature type="compositionally biased region" description="Polar residues" evidence="1">
    <location>
        <begin position="51"/>
        <end position="62"/>
    </location>
</feature>
<proteinExistence type="predicted"/>
<feature type="region of interest" description="Disordered" evidence="1">
    <location>
        <begin position="532"/>
        <end position="557"/>
    </location>
</feature>
<evidence type="ECO:0000256" key="2">
    <source>
        <dbReference type="SAM" id="Phobius"/>
    </source>
</evidence>
<evidence type="ECO:0000313" key="3">
    <source>
        <dbReference type="EMBL" id="SPO36893.1"/>
    </source>
</evidence>
<keyword evidence="2" id="KW-0472">Membrane</keyword>
<dbReference type="EMBL" id="OOIP01000005">
    <property type="protein sequence ID" value="SPO36893.1"/>
    <property type="molecule type" value="Genomic_DNA"/>
</dbReference>
<gene>
    <name evidence="3" type="ORF">PSFLO_02364</name>
</gene>
<dbReference type="AlphaFoldDB" id="A0A5C3EX93"/>
<feature type="compositionally biased region" description="Low complexity" evidence="1">
    <location>
        <begin position="107"/>
        <end position="125"/>
    </location>
</feature>
<reference evidence="3 4" key="1">
    <citation type="submission" date="2018-03" db="EMBL/GenBank/DDBJ databases">
        <authorList>
            <person name="Guldener U."/>
        </authorList>
    </citation>
    <scope>NUCLEOTIDE SEQUENCE [LARGE SCALE GENOMIC DNA]</scope>
    <source>
        <strain evidence="3 4">DAOM196992</strain>
    </source>
</reference>
<feature type="compositionally biased region" description="Basic residues" evidence="1">
    <location>
        <begin position="1"/>
        <end position="12"/>
    </location>
</feature>
<feature type="compositionally biased region" description="Low complexity" evidence="1">
    <location>
        <begin position="185"/>
        <end position="207"/>
    </location>
</feature>
<feature type="compositionally biased region" description="Pro residues" evidence="1">
    <location>
        <begin position="174"/>
        <end position="184"/>
    </location>
</feature>
<name>A0A5C3EX93_9BASI</name>
<protein>
    <submittedName>
        <fullName evidence="3">Uncharacterized protein</fullName>
    </submittedName>
</protein>
<keyword evidence="4" id="KW-1185">Reference proteome</keyword>
<accession>A0A5C3EX93</accession>
<feature type="region of interest" description="Disordered" evidence="1">
    <location>
        <begin position="1"/>
        <end position="217"/>
    </location>
</feature>
<feature type="compositionally biased region" description="Basic and acidic residues" evidence="1">
    <location>
        <begin position="67"/>
        <end position="106"/>
    </location>
</feature>
<feature type="compositionally biased region" description="Polar residues" evidence="1">
    <location>
        <begin position="360"/>
        <end position="369"/>
    </location>
</feature>
<dbReference type="Proteomes" id="UP000323386">
    <property type="component" value="Unassembled WGS sequence"/>
</dbReference>
<feature type="compositionally biased region" description="Basic and acidic residues" evidence="1">
    <location>
        <begin position="548"/>
        <end position="557"/>
    </location>
</feature>
<feature type="transmembrane region" description="Helical" evidence="2">
    <location>
        <begin position="218"/>
        <end position="240"/>
    </location>
</feature>
<keyword evidence="2" id="KW-0812">Transmembrane</keyword>
<feature type="compositionally biased region" description="Low complexity" evidence="1">
    <location>
        <begin position="289"/>
        <end position="304"/>
    </location>
</feature>
<feature type="region of interest" description="Disordered" evidence="1">
    <location>
        <begin position="284"/>
        <end position="378"/>
    </location>
</feature>
<evidence type="ECO:0000256" key="1">
    <source>
        <dbReference type="SAM" id="MobiDB-lite"/>
    </source>
</evidence>
<keyword evidence="2" id="KW-1133">Transmembrane helix</keyword>
<evidence type="ECO:0000313" key="4">
    <source>
        <dbReference type="Proteomes" id="UP000323386"/>
    </source>
</evidence>
<feature type="compositionally biased region" description="Basic and acidic residues" evidence="1">
    <location>
        <begin position="36"/>
        <end position="46"/>
    </location>
</feature>
<feature type="region of interest" description="Disordered" evidence="1">
    <location>
        <begin position="416"/>
        <end position="448"/>
    </location>
</feature>
<organism evidence="3 4">
    <name type="scientific">Pseudozyma flocculosa</name>
    <dbReference type="NCBI Taxonomy" id="84751"/>
    <lineage>
        <taxon>Eukaryota</taxon>
        <taxon>Fungi</taxon>
        <taxon>Dikarya</taxon>
        <taxon>Basidiomycota</taxon>
        <taxon>Ustilaginomycotina</taxon>
        <taxon>Ustilaginomycetes</taxon>
        <taxon>Ustilaginales</taxon>
        <taxon>Ustilaginaceae</taxon>
        <taxon>Pseudozyma</taxon>
    </lineage>
</organism>